<dbReference type="GO" id="GO:0005739">
    <property type="term" value="C:mitochondrion"/>
    <property type="evidence" value="ECO:0007669"/>
    <property type="project" value="TreeGrafter"/>
</dbReference>
<gene>
    <name evidence="3" type="primary">LOC106158460</name>
</gene>
<evidence type="ECO:0000313" key="2">
    <source>
        <dbReference type="Proteomes" id="UP000085678"/>
    </source>
</evidence>
<dbReference type="RefSeq" id="XP_013389910.1">
    <property type="nucleotide sequence ID" value="XM_013534456.1"/>
</dbReference>
<dbReference type="SUPFAM" id="SSF48576">
    <property type="entry name" value="Terpenoid synthases"/>
    <property type="match status" value="1"/>
</dbReference>
<dbReference type="InterPro" id="IPR000092">
    <property type="entry name" value="Polyprenyl_synt"/>
</dbReference>
<dbReference type="AlphaFoldDB" id="A0A1S3HV41"/>
<accession>A0A1S3HV41</accession>
<dbReference type="GeneID" id="106158460"/>
<dbReference type="InterPro" id="IPR008949">
    <property type="entry name" value="Isoprenoid_synthase_dom_sf"/>
</dbReference>
<dbReference type="GO" id="GO:0006744">
    <property type="term" value="P:ubiquinone biosynthetic process"/>
    <property type="evidence" value="ECO:0007669"/>
    <property type="project" value="TreeGrafter"/>
</dbReference>
<name>A0A1S3HV41_LINAN</name>
<dbReference type="FunCoup" id="A0A1S3HV41">
    <property type="interactions" value="245"/>
</dbReference>
<evidence type="ECO:0000256" key="1">
    <source>
        <dbReference type="RuleBase" id="RU004466"/>
    </source>
</evidence>
<dbReference type="Pfam" id="PF00348">
    <property type="entry name" value="polyprenyl_synt"/>
    <property type="match status" value="1"/>
</dbReference>
<protein>
    <submittedName>
        <fullName evidence="3">Decaprenyl-diphosphate synthase subunit 2</fullName>
    </submittedName>
</protein>
<dbReference type="OrthoDB" id="9983019at2759"/>
<comment type="similarity">
    <text evidence="1">Belongs to the FPP/GGPP synthase family.</text>
</comment>
<keyword evidence="1" id="KW-0808">Transferase</keyword>
<dbReference type="GO" id="GO:0004659">
    <property type="term" value="F:prenyltransferase activity"/>
    <property type="evidence" value="ECO:0007669"/>
    <property type="project" value="InterPro"/>
</dbReference>
<dbReference type="STRING" id="7574.A0A1S3HV41"/>
<dbReference type="PANTHER" id="PTHR12001:SF55">
    <property type="entry name" value="ALL TRANS-POLYPRENYL-DIPHOSPHATE SYNTHASE PDSS2"/>
    <property type="match status" value="1"/>
</dbReference>
<keyword evidence="2" id="KW-1185">Reference proteome</keyword>
<dbReference type="CDD" id="cd00867">
    <property type="entry name" value="Trans_IPPS"/>
    <property type="match status" value="1"/>
</dbReference>
<sequence length="395" mass="43316">MSAFTIARFMANKSGTIQGLLKSPAVPLTLCRRCLALWGFNKPDEWKKTVMDAEKLVGYSTSLLSLRCIFSDELANVAMQVGKLVGTKHPLLHTARTFIWDDKQGPQTRGLIILLLSKAAGPSNHPDKMPDFDREMVCGIYQSQRNLAEIAEMIYAANLIHKGVVNLAEVKPADGMMKDMEFGNKMSVLSGDFFLANASTALADLENTKVVEIIASAIGDLMQAEFTGLTDKSGCPVLKTTTTMDNWYEQTFLSAGSLVAKSCKAAMELAKHSQDVQEKAFNFGKYLTFARQLNEDLQPYISEDGGSAPFNPTSAPSVLYAMGGDQDRVDFLNNCAKTTSGKMQALKLISKSKALEETKRLCREHGQKAVEAIKDFPISDTRTVLQKMAQVTTNV</sequence>
<dbReference type="Proteomes" id="UP000085678">
    <property type="component" value="Unplaced"/>
</dbReference>
<dbReference type="KEGG" id="lak:106158460"/>
<reference evidence="3" key="1">
    <citation type="submission" date="2025-08" db="UniProtKB">
        <authorList>
            <consortium name="RefSeq"/>
        </authorList>
    </citation>
    <scope>IDENTIFICATION</scope>
    <source>
        <tissue evidence="3">Gonads</tissue>
    </source>
</reference>
<dbReference type="PANTHER" id="PTHR12001">
    <property type="entry name" value="GERANYLGERANYL PYROPHOSPHATE SYNTHASE"/>
    <property type="match status" value="1"/>
</dbReference>
<dbReference type="GO" id="GO:1990234">
    <property type="term" value="C:transferase complex"/>
    <property type="evidence" value="ECO:0007669"/>
    <property type="project" value="TreeGrafter"/>
</dbReference>
<dbReference type="InParanoid" id="A0A1S3HV41"/>
<dbReference type="Gene3D" id="1.10.600.10">
    <property type="entry name" value="Farnesyl Diphosphate Synthase"/>
    <property type="match status" value="1"/>
</dbReference>
<proteinExistence type="inferred from homology"/>
<evidence type="ECO:0000313" key="3">
    <source>
        <dbReference type="RefSeq" id="XP_013389910.1"/>
    </source>
</evidence>
<dbReference type="GO" id="GO:0008299">
    <property type="term" value="P:isoprenoid biosynthetic process"/>
    <property type="evidence" value="ECO:0007669"/>
    <property type="project" value="InterPro"/>
</dbReference>
<organism evidence="2 3">
    <name type="scientific">Lingula anatina</name>
    <name type="common">Brachiopod</name>
    <name type="synonym">Lingula unguis</name>
    <dbReference type="NCBI Taxonomy" id="7574"/>
    <lineage>
        <taxon>Eukaryota</taxon>
        <taxon>Metazoa</taxon>
        <taxon>Spiralia</taxon>
        <taxon>Lophotrochozoa</taxon>
        <taxon>Brachiopoda</taxon>
        <taxon>Linguliformea</taxon>
        <taxon>Lingulata</taxon>
        <taxon>Lingulida</taxon>
        <taxon>Linguloidea</taxon>
        <taxon>Lingulidae</taxon>
        <taxon>Lingula</taxon>
    </lineage>
</organism>